<keyword evidence="6 8" id="KW-1133">Transmembrane helix</keyword>
<dbReference type="PANTHER" id="PTHR43337">
    <property type="entry name" value="XANTHINE/URACIL PERMEASE C887.17-RELATED"/>
    <property type="match status" value="1"/>
</dbReference>
<dbReference type="InterPro" id="IPR006043">
    <property type="entry name" value="NCS2"/>
</dbReference>
<dbReference type="AlphaFoldDB" id="H0UMG9"/>
<proteinExistence type="inferred from homology"/>
<dbReference type="PANTHER" id="PTHR43337:SF1">
    <property type="entry name" value="XANTHINE_URACIL PERMEASE C887.17-RELATED"/>
    <property type="match status" value="1"/>
</dbReference>
<protein>
    <submittedName>
        <fullName evidence="10">Permease</fullName>
    </submittedName>
</protein>
<feature type="transmembrane region" description="Helical" evidence="9">
    <location>
        <begin position="171"/>
        <end position="189"/>
    </location>
</feature>
<comment type="similarity">
    <text evidence="2 8">Belongs to the nucleobase:cation symporter-2 (NCS2) (TC 2.A.40) family. Azg-like subfamily.</text>
</comment>
<keyword evidence="4 8" id="KW-1003">Cell membrane</keyword>
<feature type="transmembrane region" description="Helical" evidence="9">
    <location>
        <begin position="98"/>
        <end position="122"/>
    </location>
</feature>
<evidence type="ECO:0000256" key="9">
    <source>
        <dbReference type="SAM" id="Phobius"/>
    </source>
</evidence>
<dbReference type="OrthoDB" id="9808458at2"/>
<evidence type="ECO:0000256" key="2">
    <source>
        <dbReference type="ARBA" id="ARBA00005697"/>
    </source>
</evidence>
<dbReference type="GO" id="GO:0005886">
    <property type="term" value="C:plasma membrane"/>
    <property type="evidence" value="ECO:0007669"/>
    <property type="project" value="UniProtKB-SubCell"/>
</dbReference>
<feature type="transmembrane region" description="Helical" evidence="9">
    <location>
        <begin position="196"/>
        <end position="212"/>
    </location>
</feature>
<sequence>MWQAVDGYFKITERGSTGRREVVAGLATFMTMAYILIVNPAWMAAAGMDKGASVVVTALMACIFSALMGVYANLPFSLGPGMGGNAFFAFTLVKGGIVTWQVGMGMVFISGVVFVLLSIFGIRELVVKMVPRSIKFAIGAGVGFFVAYLGLRDAGLMTFTANGLKLGSLHNPQALLAVIGLGVTSFCLARKLPGGILLGILITTIIGIPMGLTKLPSSLLSAPASIEPIAFKLDILGAMKIAYIPFIFTFFVGDFFSTLGTVIGVSQKAGLLDENGNLPGIFRPFMVDSLGTVVGALFGSTTITTFIESAAGVQAGGRTGLTALTTSACFLLSIFLVPLATCIPTQATAPTLIIIGLLMMSGMRHIEFDDFTEAFPAFMTILTSAYTASLANGISAGVLLYAVTKVLAGRPKDVHWGTYVLCVPLVIYFVNL</sequence>
<feature type="transmembrane region" description="Helical" evidence="9">
    <location>
        <begin position="319"/>
        <end position="340"/>
    </location>
</feature>
<keyword evidence="7 8" id="KW-0472">Membrane</keyword>
<evidence type="ECO:0000256" key="7">
    <source>
        <dbReference type="ARBA" id="ARBA00023136"/>
    </source>
</evidence>
<keyword evidence="3 8" id="KW-0813">Transport</keyword>
<keyword evidence="5 8" id="KW-0812">Transmembrane</keyword>
<evidence type="ECO:0000313" key="11">
    <source>
        <dbReference type="Proteomes" id="UP000003806"/>
    </source>
</evidence>
<dbReference type="STRING" id="885272.JonanDRAFT_0217"/>
<dbReference type="InterPro" id="IPR045018">
    <property type="entry name" value="Azg-like"/>
</dbReference>
<name>H0UMG9_9BACT</name>
<evidence type="ECO:0000313" key="10">
    <source>
        <dbReference type="EMBL" id="EHM12642.1"/>
    </source>
</evidence>
<dbReference type="eggNOG" id="COG2252">
    <property type="taxonomic scope" value="Bacteria"/>
</dbReference>
<evidence type="ECO:0000256" key="4">
    <source>
        <dbReference type="ARBA" id="ARBA00022475"/>
    </source>
</evidence>
<comment type="subcellular location">
    <subcellularLocation>
        <location evidence="1 8">Cell membrane</location>
        <topology evidence="1 8">Multi-pass membrane protein</topology>
    </subcellularLocation>
</comment>
<dbReference type="EMBL" id="CM001376">
    <property type="protein sequence ID" value="EHM12642.1"/>
    <property type="molecule type" value="Genomic_DNA"/>
</dbReference>
<dbReference type="RefSeq" id="WP_008522122.1">
    <property type="nucleotide sequence ID" value="NZ_CM001376.1"/>
</dbReference>
<dbReference type="Pfam" id="PF00860">
    <property type="entry name" value="Xan_ur_permease"/>
    <property type="match status" value="1"/>
</dbReference>
<dbReference type="HOGENOM" id="CLU_024508_0_1_0"/>
<feature type="transmembrane region" description="Helical" evidence="9">
    <location>
        <begin position="241"/>
        <end position="265"/>
    </location>
</feature>
<feature type="transmembrane region" description="Helical" evidence="9">
    <location>
        <begin position="378"/>
        <end position="402"/>
    </location>
</feature>
<evidence type="ECO:0000256" key="5">
    <source>
        <dbReference type="ARBA" id="ARBA00022692"/>
    </source>
</evidence>
<dbReference type="Proteomes" id="UP000003806">
    <property type="component" value="Chromosome"/>
</dbReference>
<feature type="transmembrane region" description="Helical" evidence="9">
    <location>
        <begin position="347"/>
        <end position="366"/>
    </location>
</feature>
<evidence type="ECO:0000256" key="3">
    <source>
        <dbReference type="ARBA" id="ARBA00022448"/>
    </source>
</evidence>
<dbReference type="PIRSF" id="PIRSF005353">
    <property type="entry name" value="PbuG"/>
    <property type="match status" value="1"/>
</dbReference>
<keyword evidence="11" id="KW-1185">Reference proteome</keyword>
<gene>
    <name evidence="10" type="ORF">JonanDRAFT_0217</name>
</gene>
<dbReference type="GO" id="GO:0005345">
    <property type="term" value="F:purine nucleobase transmembrane transporter activity"/>
    <property type="evidence" value="ECO:0007669"/>
    <property type="project" value="TreeGrafter"/>
</dbReference>
<feature type="transmembrane region" description="Helical" evidence="9">
    <location>
        <begin position="22"/>
        <end position="42"/>
    </location>
</feature>
<organism evidence="10 11">
    <name type="scientific">Jonquetella anthropi DSM 22815</name>
    <dbReference type="NCBI Taxonomy" id="885272"/>
    <lineage>
        <taxon>Bacteria</taxon>
        <taxon>Thermotogati</taxon>
        <taxon>Synergistota</taxon>
        <taxon>Synergistia</taxon>
        <taxon>Synergistales</taxon>
        <taxon>Dethiosulfovibrionaceae</taxon>
        <taxon>Jonquetella</taxon>
    </lineage>
</organism>
<reference evidence="10 11" key="1">
    <citation type="submission" date="2011-11" db="EMBL/GenBank/DDBJ databases">
        <title>The Noncontiguous Finished genome of Jonquetella anthropi DSM 22815.</title>
        <authorList>
            <consortium name="US DOE Joint Genome Institute (JGI-PGF)"/>
            <person name="Lucas S."/>
            <person name="Copeland A."/>
            <person name="Lapidus A."/>
            <person name="Glavina del Rio T."/>
            <person name="Dalin E."/>
            <person name="Tice H."/>
            <person name="Bruce D."/>
            <person name="Goodwin L."/>
            <person name="Pitluck S."/>
            <person name="Peters L."/>
            <person name="Mikhailova N."/>
            <person name="Held B."/>
            <person name="Kyrpides N."/>
            <person name="Mavromatis K."/>
            <person name="Ivanova N."/>
            <person name="Markowitz V."/>
            <person name="Cheng J.-F."/>
            <person name="Hugenholtz P."/>
            <person name="Woyke T."/>
            <person name="Wu D."/>
            <person name="Gronow S."/>
            <person name="Wellnitz S."/>
            <person name="Brambilla E."/>
            <person name="Klenk H.-P."/>
            <person name="Eisen J.A."/>
        </authorList>
    </citation>
    <scope>NUCLEOTIDE SEQUENCE [LARGE SCALE GENOMIC DNA]</scope>
    <source>
        <strain evidence="10 11">DSM 22815</strain>
    </source>
</reference>
<dbReference type="InterPro" id="IPR026033">
    <property type="entry name" value="Azg-like_bact_archaea"/>
</dbReference>
<feature type="transmembrane region" description="Helical" evidence="9">
    <location>
        <begin position="134"/>
        <end position="151"/>
    </location>
</feature>
<feature type="transmembrane region" description="Helical" evidence="9">
    <location>
        <begin position="285"/>
        <end position="307"/>
    </location>
</feature>
<accession>H0UMG9</accession>
<feature type="transmembrane region" description="Helical" evidence="9">
    <location>
        <begin position="54"/>
        <end position="78"/>
    </location>
</feature>
<evidence type="ECO:0000256" key="1">
    <source>
        <dbReference type="ARBA" id="ARBA00004651"/>
    </source>
</evidence>
<evidence type="ECO:0000256" key="8">
    <source>
        <dbReference type="PIRNR" id="PIRNR005353"/>
    </source>
</evidence>
<evidence type="ECO:0000256" key="6">
    <source>
        <dbReference type="ARBA" id="ARBA00022989"/>
    </source>
</evidence>